<evidence type="ECO:0000313" key="3">
    <source>
        <dbReference type="EMBL" id="OAA81165.1"/>
    </source>
</evidence>
<dbReference type="InterPro" id="IPR011048">
    <property type="entry name" value="Haem_d1_sf"/>
</dbReference>
<reference evidence="3 4" key="1">
    <citation type="journal article" date="2016" name="Genome Biol. Evol.">
        <title>Divergent and convergent evolution of fungal pathogenicity.</title>
        <authorList>
            <person name="Shang Y."/>
            <person name="Xiao G."/>
            <person name="Zheng P."/>
            <person name="Cen K."/>
            <person name="Zhan S."/>
            <person name="Wang C."/>
        </authorList>
    </citation>
    <scope>NUCLEOTIDE SEQUENCE [LARGE SCALE GENOMIC DNA]</scope>
    <source>
        <strain evidence="3 4">RCEF 1005</strain>
    </source>
</reference>
<dbReference type="InterPro" id="IPR015943">
    <property type="entry name" value="WD40/YVTN_repeat-like_dom_sf"/>
</dbReference>
<dbReference type="InterPro" id="IPR019405">
    <property type="entry name" value="Lactonase_7-beta_prop"/>
</dbReference>
<sequence>MARLALATLLLAAGQAATACNLLYVTSYAGTITTLNTKATSPSGGKYPAIKAIASSNGCTASPSWLTLDHADALLYCIDEGLNTPGGSLSSYKTNSDGTLKQLGKVTTAGGPVSGTFYGNKGHGFAMAHYGGSTFSTWDVSDPAQIKNVESIKFTDAHGPKPEQNAPHPHEAVLDPTRQFLVVPDLGTDLIRLFSFDNQTLKTTALAPVKAKAGSGPRHVAFAVKGAKTFMYLITELGNTIVGYEVTYDSTIHLKEIFDIGSHGAGRPVPANAAASEIVVSPDHKFLVASSRRENSSTIASFDDKTKQIPSDSIINFSIDDSTGKLNFLQDIPAGGQFPRHFSMNKAGTKLAIGLQTDGRVVVMKRDPKSGKLGDFESFANVEGQITSVIFDE</sequence>
<feature type="signal peptide" evidence="2">
    <location>
        <begin position="1"/>
        <end position="19"/>
    </location>
</feature>
<dbReference type="EMBL" id="AZHF01000001">
    <property type="protein sequence ID" value="OAA81165.1"/>
    <property type="molecule type" value="Genomic_DNA"/>
</dbReference>
<accession>A0A168K2E0</accession>
<dbReference type="GO" id="GO:0017057">
    <property type="term" value="F:6-phosphogluconolactonase activity"/>
    <property type="evidence" value="ECO:0007669"/>
    <property type="project" value="TreeGrafter"/>
</dbReference>
<dbReference type="PANTHER" id="PTHR30344">
    <property type="entry name" value="6-PHOSPHOGLUCONOLACTONASE-RELATED"/>
    <property type="match status" value="1"/>
</dbReference>
<protein>
    <submittedName>
        <fullName evidence="3">3-carboxymuconate cyclase</fullName>
    </submittedName>
</protein>
<keyword evidence="4" id="KW-1185">Reference proteome</keyword>
<comment type="similarity">
    <text evidence="1">Belongs to the cycloisomerase 2 family.</text>
</comment>
<proteinExistence type="inferred from homology"/>
<dbReference type="InterPro" id="IPR050282">
    <property type="entry name" value="Cycloisomerase_2"/>
</dbReference>
<dbReference type="SUPFAM" id="SSF51004">
    <property type="entry name" value="C-terminal (heme d1) domain of cytochrome cd1-nitrite reductase"/>
    <property type="match status" value="1"/>
</dbReference>
<organism evidence="3 4">
    <name type="scientific">Akanthomyces lecanii RCEF 1005</name>
    <dbReference type="NCBI Taxonomy" id="1081108"/>
    <lineage>
        <taxon>Eukaryota</taxon>
        <taxon>Fungi</taxon>
        <taxon>Dikarya</taxon>
        <taxon>Ascomycota</taxon>
        <taxon>Pezizomycotina</taxon>
        <taxon>Sordariomycetes</taxon>
        <taxon>Hypocreomycetidae</taxon>
        <taxon>Hypocreales</taxon>
        <taxon>Cordycipitaceae</taxon>
        <taxon>Akanthomyces</taxon>
        <taxon>Cordyceps confragosa</taxon>
    </lineage>
</organism>
<evidence type="ECO:0000313" key="4">
    <source>
        <dbReference type="Proteomes" id="UP000076881"/>
    </source>
</evidence>
<dbReference type="PANTHER" id="PTHR30344:SF1">
    <property type="entry name" value="6-PHOSPHOGLUCONOLACTONASE"/>
    <property type="match status" value="1"/>
</dbReference>
<gene>
    <name evidence="3" type="ORF">LEL_00710</name>
</gene>
<dbReference type="PROSITE" id="PS51257">
    <property type="entry name" value="PROKAR_LIPOPROTEIN"/>
    <property type="match status" value="1"/>
</dbReference>
<evidence type="ECO:0000256" key="2">
    <source>
        <dbReference type="SAM" id="SignalP"/>
    </source>
</evidence>
<dbReference type="STRING" id="1081108.A0A168K2E0"/>
<dbReference type="AlphaFoldDB" id="A0A168K2E0"/>
<keyword evidence="2" id="KW-0732">Signal</keyword>
<dbReference type="Pfam" id="PF10282">
    <property type="entry name" value="Lactonase"/>
    <property type="match status" value="1"/>
</dbReference>
<dbReference type="OrthoDB" id="9972196at2759"/>
<feature type="chain" id="PRO_5007898332" evidence="2">
    <location>
        <begin position="20"/>
        <end position="393"/>
    </location>
</feature>
<name>A0A168K2E0_CORDF</name>
<comment type="caution">
    <text evidence="3">The sequence shown here is derived from an EMBL/GenBank/DDBJ whole genome shotgun (WGS) entry which is preliminary data.</text>
</comment>
<dbReference type="Gene3D" id="2.130.10.10">
    <property type="entry name" value="YVTN repeat-like/Quinoprotein amine dehydrogenase"/>
    <property type="match status" value="1"/>
</dbReference>
<evidence type="ECO:0000256" key="1">
    <source>
        <dbReference type="ARBA" id="ARBA00005564"/>
    </source>
</evidence>
<dbReference type="Proteomes" id="UP000076881">
    <property type="component" value="Unassembled WGS sequence"/>
</dbReference>